<organism evidence="13 14">
    <name type="scientific">Cyphellophora europaea (strain CBS 101466)</name>
    <name type="common">Phialophora europaea</name>
    <dbReference type="NCBI Taxonomy" id="1220924"/>
    <lineage>
        <taxon>Eukaryota</taxon>
        <taxon>Fungi</taxon>
        <taxon>Dikarya</taxon>
        <taxon>Ascomycota</taxon>
        <taxon>Pezizomycotina</taxon>
        <taxon>Eurotiomycetes</taxon>
        <taxon>Chaetothyriomycetidae</taxon>
        <taxon>Chaetothyriales</taxon>
        <taxon>Cyphellophoraceae</taxon>
        <taxon>Cyphellophora</taxon>
    </lineage>
</organism>
<dbReference type="InterPro" id="IPR044846">
    <property type="entry name" value="GH10"/>
</dbReference>
<dbReference type="Gene3D" id="3.20.20.80">
    <property type="entry name" value="Glycosidases"/>
    <property type="match status" value="1"/>
</dbReference>
<sequence length="389" mass="41305">MGAASPVWAETSKPTPGHGVQPPAPPKGGPPPPPGGPKPGPTGGHTPPSPPGGPGGPGNGTSPQTGLNVAMKSKGREWFGTALTIRNDTIEQGIISNTLDFGSVTPENAMKWESTEPEQGNFTFADADAVVAFADSNGQEIHCHTLVWHSQLAPWVEAGNFDNATLIEVMKDHIRAVAGRYKGKCTRWDVVNEALNENGTYRESVWYTTIGEAYIPIAFATAHKVDPQAKLFYNDYNLEYGGNKTAGAIRIVNLVRRYGAHIDGVGFQAHLSSEATPTSPGPAPSEAELTATLQSVADLAVDVAYTELDLRMNTPATAEKLQTQADAYSRVVGACLNVARCIGITVWGVVDSYSWIPGVFPGEGAALLWDENYQKKPAYNATLNAILEG</sequence>
<dbReference type="GO" id="GO:0045493">
    <property type="term" value="P:xylan catabolic process"/>
    <property type="evidence" value="ECO:0007669"/>
    <property type="project" value="UniProtKB-KW"/>
</dbReference>
<keyword evidence="14" id="KW-1185">Reference proteome</keyword>
<dbReference type="SUPFAM" id="SSF51445">
    <property type="entry name" value="(Trans)glycosidases"/>
    <property type="match status" value="1"/>
</dbReference>
<name>W2RX02_CYPE1</name>
<dbReference type="InterPro" id="IPR001000">
    <property type="entry name" value="GH10_dom"/>
</dbReference>
<evidence type="ECO:0000256" key="2">
    <source>
        <dbReference type="ARBA" id="ARBA00004613"/>
    </source>
</evidence>
<keyword evidence="9 10" id="KW-0624">Polysaccharide degradation</keyword>
<protein>
    <recommendedName>
        <fullName evidence="10">Beta-xylanase</fullName>
        <ecNumber evidence="10">3.2.1.8</ecNumber>
    </recommendedName>
</protein>
<dbReference type="Proteomes" id="UP000030752">
    <property type="component" value="Unassembled WGS sequence"/>
</dbReference>
<gene>
    <name evidence="13" type="ORF">HMPREF1541_04589</name>
</gene>
<comment type="similarity">
    <text evidence="4 10">Belongs to the glycosyl hydrolase 10 (cellulase F) family.</text>
</comment>
<dbReference type="EMBL" id="KB822720">
    <property type="protein sequence ID" value="ETN40313.1"/>
    <property type="molecule type" value="Genomic_DNA"/>
</dbReference>
<evidence type="ECO:0000256" key="11">
    <source>
        <dbReference type="SAM" id="MobiDB-lite"/>
    </source>
</evidence>
<keyword evidence="6" id="KW-0858">Xylan degradation</keyword>
<dbReference type="GeneID" id="19971928"/>
<dbReference type="EC" id="3.2.1.8" evidence="10"/>
<dbReference type="OrthoDB" id="3055998at2759"/>
<dbReference type="VEuPathDB" id="FungiDB:HMPREF1541_04589"/>
<evidence type="ECO:0000256" key="1">
    <source>
        <dbReference type="ARBA" id="ARBA00000681"/>
    </source>
</evidence>
<comment type="pathway">
    <text evidence="3">Glycan degradation; xylan degradation.</text>
</comment>
<dbReference type="Pfam" id="PF00331">
    <property type="entry name" value="Glyco_hydro_10"/>
    <property type="match status" value="1"/>
</dbReference>
<dbReference type="PANTHER" id="PTHR31490:SF35">
    <property type="entry name" value="ENDO-1,4-BETA-XYLANASE"/>
    <property type="match status" value="1"/>
</dbReference>
<evidence type="ECO:0000256" key="5">
    <source>
        <dbReference type="ARBA" id="ARBA00022525"/>
    </source>
</evidence>
<feature type="region of interest" description="Disordered" evidence="11">
    <location>
        <begin position="1"/>
        <end position="68"/>
    </location>
</feature>
<dbReference type="PRINTS" id="PR00134">
    <property type="entry name" value="GLHYDRLASE10"/>
</dbReference>
<evidence type="ECO:0000256" key="8">
    <source>
        <dbReference type="ARBA" id="ARBA00023277"/>
    </source>
</evidence>
<dbReference type="RefSeq" id="XP_008717156.1">
    <property type="nucleotide sequence ID" value="XM_008718934.1"/>
</dbReference>
<dbReference type="GO" id="GO:0005576">
    <property type="term" value="C:extracellular region"/>
    <property type="evidence" value="ECO:0007669"/>
    <property type="project" value="UniProtKB-SubCell"/>
</dbReference>
<keyword evidence="10" id="KW-0326">Glycosidase</keyword>
<dbReference type="GO" id="GO:0031176">
    <property type="term" value="F:endo-1,4-beta-xylanase activity"/>
    <property type="evidence" value="ECO:0007669"/>
    <property type="project" value="UniProtKB-EC"/>
</dbReference>
<feature type="compositionally biased region" description="Pro residues" evidence="11">
    <location>
        <begin position="22"/>
        <end position="40"/>
    </location>
</feature>
<dbReference type="InterPro" id="IPR017853">
    <property type="entry name" value="GH"/>
</dbReference>
<evidence type="ECO:0000256" key="9">
    <source>
        <dbReference type="ARBA" id="ARBA00023326"/>
    </source>
</evidence>
<evidence type="ECO:0000259" key="12">
    <source>
        <dbReference type="PROSITE" id="PS51760"/>
    </source>
</evidence>
<evidence type="ECO:0000313" key="13">
    <source>
        <dbReference type="EMBL" id="ETN40313.1"/>
    </source>
</evidence>
<keyword evidence="5" id="KW-0964">Secreted</keyword>
<keyword evidence="8 10" id="KW-0119">Carbohydrate metabolism</keyword>
<reference evidence="13 14" key="1">
    <citation type="submission" date="2013-03" db="EMBL/GenBank/DDBJ databases">
        <title>The Genome Sequence of Phialophora europaea CBS 101466.</title>
        <authorList>
            <consortium name="The Broad Institute Genomics Platform"/>
            <person name="Cuomo C."/>
            <person name="de Hoog S."/>
            <person name="Gorbushina A."/>
            <person name="Walker B."/>
            <person name="Young S.K."/>
            <person name="Zeng Q."/>
            <person name="Gargeya S."/>
            <person name="Fitzgerald M."/>
            <person name="Haas B."/>
            <person name="Abouelleil A."/>
            <person name="Allen A.W."/>
            <person name="Alvarado L."/>
            <person name="Arachchi H.M."/>
            <person name="Berlin A.M."/>
            <person name="Chapman S.B."/>
            <person name="Gainer-Dewar J."/>
            <person name="Goldberg J."/>
            <person name="Griggs A."/>
            <person name="Gujja S."/>
            <person name="Hansen M."/>
            <person name="Howarth C."/>
            <person name="Imamovic A."/>
            <person name="Ireland A."/>
            <person name="Larimer J."/>
            <person name="McCowan C."/>
            <person name="Murphy C."/>
            <person name="Pearson M."/>
            <person name="Poon T.W."/>
            <person name="Priest M."/>
            <person name="Roberts A."/>
            <person name="Saif S."/>
            <person name="Shea T."/>
            <person name="Sisk P."/>
            <person name="Sykes S."/>
            <person name="Wortman J."/>
            <person name="Nusbaum C."/>
            <person name="Birren B."/>
        </authorList>
    </citation>
    <scope>NUCLEOTIDE SEQUENCE [LARGE SCALE GENOMIC DNA]</scope>
    <source>
        <strain evidence="13 14">CBS 101466</strain>
    </source>
</reference>
<dbReference type="SMART" id="SM00633">
    <property type="entry name" value="Glyco_10"/>
    <property type="match status" value="1"/>
</dbReference>
<evidence type="ECO:0000313" key="14">
    <source>
        <dbReference type="Proteomes" id="UP000030752"/>
    </source>
</evidence>
<proteinExistence type="inferred from homology"/>
<dbReference type="STRING" id="1220924.W2RX02"/>
<dbReference type="PANTHER" id="PTHR31490">
    <property type="entry name" value="GLYCOSYL HYDROLASE"/>
    <property type="match status" value="1"/>
</dbReference>
<evidence type="ECO:0000256" key="10">
    <source>
        <dbReference type="RuleBase" id="RU361174"/>
    </source>
</evidence>
<dbReference type="AlphaFoldDB" id="W2RX02"/>
<dbReference type="InParanoid" id="W2RX02"/>
<comment type="catalytic activity">
    <reaction evidence="1 10">
        <text>Endohydrolysis of (1-&gt;4)-beta-D-xylosidic linkages in xylans.</text>
        <dbReference type="EC" id="3.2.1.8"/>
    </reaction>
</comment>
<evidence type="ECO:0000256" key="4">
    <source>
        <dbReference type="ARBA" id="ARBA00007495"/>
    </source>
</evidence>
<comment type="subcellular location">
    <subcellularLocation>
        <location evidence="2">Secreted</location>
    </subcellularLocation>
</comment>
<keyword evidence="7 10" id="KW-0378">Hydrolase</keyword>
<dbReference type="PROSITE" id="PS51760">
    <property type="entry name" value="GH10_2"/>
    <property type="match status" value="1"/>
</dbReference>
<accession>W2RX02</accession>
<evidence type="ECO:0000256" key="6">
    <source>
        <dbReference type="ARBA" id="ARBA00022651"/>
    </source>
</evidence>
<feature type="domain" description="GH10" evidence="12">
    <location>
        <begin position="86"/>
        <end position="385"/>
    </location>
</feature>
<dbReference type="HOGENOM" id="CLU_020161_1_0_1"/>
<evidence type="ECO:0000256" key="7">
    <source>
        <dbReference type="ARBA" id="ARBA00022801"/>
    </source>
</evidence>
<evidence type="ECO:0000256" key="3">
    <source>
        <dbReference type="ARBA" id="ARBA00004851"/>
    </source>
</evidence>
<dbReference type="eggNOG" id="ENOG502QR4K">
    <property type="taxonomic scope" value="Eukaryota"/>
</dbReference>